<dbReference type="InterPro" id="IPR058522">
    <property type="entry name" value="DUF8209"/>
</dbReference>
<protein>
    <submittedName>
        <fullName evidence="1">Uncharacterized protein</fullName>
    </submittedName>
</protein>
<organism evidence="1 2">
    <name type="scientific">Pedobacter cryoconitis</name>
    <dbReference type="NCBI Taxonomy" id="188932"/>
    <lineage>
        <taxon>Bacteria</taxon>
        <taxon>Pseudomonadati</taxon>
        <taxon>Bacteroidota</taxon>
        <taxon>Sphingobacteriia</taxon>
        <taxon>Sphingobacteriales</taxon>
        <taxon>Sphingobacteriaceae</taxon>
        <taxon>Pedobacter</taxon>
    </lineage>
</organism>
<dbReference type="EMBL" id="QLLR01000028">
    <property type="protein sequence ID" value="RAJ24998.1"/>
    <property type="molecule type" value="Genomic_DNA"/>
</dbReference>
<gene>
    <name evidence="1" type="ORF">LY11_04185</name>
</gene>
<name>A0A327S8A0_9SPHI</name>
<sequence>MSDYFFEMQLLKSIEKARKNAEFKLKYSTMHPEIVLKNTLNEEFHTLNFFNERRLINPTHTYINEIKLVKVVDTVDKHNYSTSIYGTSMVALGLPIIKKRFVTPGASRATSIASKYLSKLFPQTLGKGVRILGTNVLGRALGRAVPYVGWGLVAIDAVELIIEINESKHHDKFGGGSFGGGGYSSKW</sequence>
<evidence type="ECO:0000313" key="1">
    <source>
        <dbReference type="EMBL" id="RAJ24998.1"/>
    </source>
</evidence>
<accession>A0A327S8A0</accession>
<reference evidence="1 2" key="1">
    <citation type="submission" date="2018-06" db="EMBL/GenBank/DDBJ databases">
        <title>Genomic Encyclopedia of Archaeal and Bacterial Type Strains, Phase II (KMG-II): from individual species to whole genera.</title>
        <authorList>
            <person name="Goeker M."/>
        </authorList>
    </citation>
    <scope>NUCLEOTIDE SEQUENCE [LARGE SCALE GENOMIC DNA]</scope>
    <source>
        <strain evidence="1 2">DSM 14825</strain>
    </source>
</reference>
<proteinExistence type="predicted"/>
<evidence type="ECO:0000313" key="2">
    <source>
        <dbReference type="Proteomes" id="UP000249754"/>
    </source>
</evidence>
<dbReference type="RefSeq" id="WP_111635554.1">
    <property type="nucleotide sequence ID" value="NZ_QLLR01000028.1"/>
</dbReference>
<dbReference type="OrthoDB" id="1450717at2"/>
<dbReference type="Pfam" id="PF26636">
    <property type="entry name" value="DUF8209"/>
    <property type="match status" value="1"/>
</dbReference>
<dbReference type="Proteomes" id="UP000249754">
    <property type="component" value="Unassembled WGS sequence"/>
</dbReference>
<comment type="caution">
    <text evidence="1">The sequence shown here is derived from an EMBL/GenBank/DDBJ whole genome shotgun (WGS) entry which is preliminary data.</text>
</comment>
<dbReference type="AlphaFoldDB" id="A0A327S8A0"/>